<comment type="similarity">
    <text evidence="1">Belongs to the folate receptor family.</text>
</comment>
<keyword evidence="5" id="KW-1185">Reference proteome</keyword>
<name>A0A8J1XV83_OWEFU</name>
<keyword evidence="3" id="KW-1015">Disulfide bond</keyword>
<feature type="non-terminal residue" evidence="4">
    <location>
        <position position="267"/>
    </location>
</feature>
<accession>A0A8J1XV83</accession>
<organism evidence="4 5">
    <name type="scientific">Owenia fusiformis</name>
    <name type="common">Polychaete worm</name>
    <dbReference type="NCBI Taxonomy" id="6347"/>
    <lineage>
        <taxon>Eukaryota</taxon>
        <taxon>Metazoa</taxon>
        <taxon>Spiralia</taxon>
        <taxon>Lophotrochozoa</taxon>
        <taxon>Annelida</taxon>
        <taxon>Polychaeta</taxon>
        <taxon>Sedentaria</taxon>
        <taxon>Canalipalpata</taxon>
        <taxon>Sabellida</taxon>
        <taxon>Oweniida</taxon>
        <taxon>Oweniidae</taxon>
        <taxon>Owenia</taxon>
    </lineage>
</organism>
<dbReference type="GO" id="GO:0009897">
    <property type="term" value="C:external side of plasma membrane"/>
    <property type="evidence" value="ECO:0007669"/>
    <property type="project" value="TreeGrafter"/>
</dbReference>
<comment type="caution">
    <text evidence="4">The sequence shown here is derived from an EMBL/GenBank/DDBJ whole genome shotgun (WGS) entry which is preliminary data.</text>
</comment>
<evidence type="ECO:0000313" key="5">
    <source>
        <dbReference type="Proteomes" id="UP000749559"/>
    </source>
</evidence>
<dbReference type="AlphaFoldDB" id="A0A8J1XV83"/>
<dbReference type="GO" id="GO:0038023">
    <property type="term" value="F:signaling receptor activity"/>
    <property type="evidence" value="ECO:0007669"/>
    <property type="project" value="TreeGrafter"/>
</dbReference>
<evidence type="ECO:0000256" key="3">
    <source>
        <dbReference type="ARBA" id="ARBA00023157"/>
    </source>
</evidence>
<dbReference type="Pfam" id="PF03024">
    <property type="entry name" value="Folate_rec"/>
    <property type="match status" value="1"/>
</dbReference>
<dbReference type="PANTHER" id="PTHR10517">
    <property type="entry name" value="FOLATE RECEPTOR"/>
    <property type="match status" value="1"/>
</dbReference>
<evidence type="ECO:0000313" key="4">
    <source>
        <dbReference type="EMBL" id="CAH1791985.1"/>
    </source>
</evidence>
<protein>
    <submittedName>
        <fullName evidence="4">Uncharacterized protein</fullName>
    </submittedName>
</protein>
<reference evidence="4" key="1">
    <citation type="submission" date="2022-03" db="EMBL/GenBank/DDBJ databases">
        <authorList>
            <person name="Martin C."/>
        </authorList>
    </citation>
    <scope>NUCLEOTIDE SEQUENCE</scope>
</reference>
<gene>
    <name evidence="4" type="ORF">OFUS_LOCUS17013</name>
</gene>
<evidence type="ECO:0000256" key="1">
    <source>
        <dbReference type="ARBA" id="ARBA00007932"/>
    </source>
</evidence>
<dbReference type="PANTHER" id="PTHR10517:SF14">
    <property type="entry name" value="FOLATE RECEPTOR 1-RELATED"/>
    <property type="match status" value="1"/>
</dbReference>
<proteinExistence type="inferred from homology"/>
<dbReference type="InterPro" id="IPR018143">
    <property type="entry name" value="Folate_rcpt-like"/>
</dbReference>
<sequence length="267" mass="29954">DPNRTKMVILSAVWLMLFGQCLCMTIETNVRSQTDYLNMCMDNTKASPSPEPGLEGSMCPTFANRSCCKPGPLLELLRNYTLSYAHCPQKKSLGATCYEKFIEEGCFFTCSPDLGPWINREHPNFGEKNSLRRLPICQSTCERWYNACQKEYTCSNDWFLGLNISTQDGQMKCLDESKCDKYDKHFDSANSFCEQIWDDAYKVVSDDEPCMQFTYDTSGAERNKAVAEARAKELASTDGSSAGSPNNSVSLMLTSLVAYSVVFVLTV</sequence>
<dbReference type="OrthoDB" id="567542at2759"/>
<dbReference type="EMBL" id="CAIIXF020000008">
    <property type="protein sequence ID" value="CAH1791985.1"/>
    <property type="molecule type" value="Genomic_DNA"/>
</dbReference>
<dbReference type="InterPro" id="IPR004269">
    <property type="entry name" value="Folate_rcpt"/>
</dbReference>
<keyword evidence="2" id="KW-0732">Signal</keyword>
<dbReference type="Proteomes" id="UP000749559">
    <property type="component" value="Unassembled WGS sequence"/>
</dbReference>
<evidence type="ECO:0000256" key="2">
    <source>
        <dbReference type="ARBA" id="ARBA00022729"/>
    </source>
</evidence>